<evidence type="ECO:0000313" key="2">
    <source>
        <dbReference type="EMBL" id="RCH99576.1"/>
    </source>
</evidence>
<reference evidence="2 3" key="1">
    <citation type="journal article" date="2018" name="G3 (Bethesda)">
        <title>Phylogenetic and Phylogenomic Definition of Rhizopus Species.</title>
        <authorList>
            <person name="Gryganskyi A.P."/>
            <person name="Golan J."/>
            <person name="Dolatabadi S."/>
            <person name="Mondo S."/>
            <person name="Robb S."/>
            <person name="Idnurm A."/>
            <person name="Muszewska A."/>
            <person name="Steczkiewicz K."/>
            <person name="Masonjones S."/>
            <person name="Liao H.L."/>
            <person name="Gajdeczka M.T."/>
            <person name="Anike F."/>
            <person name="Vuek A."/>
            <person name="Anishchenko I.M."/>
            <person name="Voigt K."/>
            <person name="de Hoog G.S."/>
            <person name="Smith M.E."/>
            <person name="Heitman J."/>
            <person name="Vilgalys R."/>
            <person name="Stajich J.E."/>
        </authorList>
    </citation>
    <scope>NUCLEOTIDE SEQUENCE [LARGE SCALE GENOMIC DNA]</scope>
    <source>
        <strain evidence="2 3">LSU 92-RS-03</strain>
    </source>
</reference>
<organism evidence="2 3">
    <name type="scientific">Rhizopus stolonifer</name>
    <name type="common">Rhizopus nigricans</name>
    <dbReference type="NCBI Taxonomy" id="4846"/>
    <lineage>
        <taxon>Eukaryota</taxon>
        <taxon>Fungi</taxon>
        <taxon>Fungi incertae sedis</taxon>
        <taxon>Mucoromycota</taxon>
        <taxon>Mucoromycotina</taxon>
        <taxon>Mucoromycetes</taxon>
        <taxon>Mucorales</taxon>
        <taxon>Mucorineae</taxon>
        <taxon>Rhizopodaceae</taxon>
        <taxon>Rhizopus</taxon>
    </lineage>
</organism>
<protein>
    <recommendedName>
        <fullName evidence="4">3D domain-containing protein</fullName>
    </recommendedName>
</protein>
<keyword evidence="3" id="KW-1185">Reference proteome</keyword>
<evidence type="ECO:0008006" key="4">
    <source>
        <dbReference type="Google" id="ProtNLM"/>
    </source>
</evidence>
<dbReference type="EMBL" id="PJQM01001935">
    <property type="protein sequence ID" value="RCH99576.1"/>
    <property type="molecule type" value="Genomic_DNA"/>
</dbReference>
<keyword evidence="1" id="KW-0732">Signal</keyword>
<dbReference type="AlphaFoldDB" id="A0A367KBM6"/>
<sequence>MRFKFICLAFILATVYTKLVEGVSLTSSEAPKPSNKLDIDSRELFLEEIIRYRAQAFPDGARRRRRFRGQHSRKDVKKNHSAFPPLFPLLGNLTSGITKPHKKPKKLPSCYRSGKRVTLTQYWIPRENEWDETTKGKRIFLGGEIKRPLLDRHKNVLAMVPLVMYDRCNMEGFCLLENGDLINLDNTTDAFIKVGSYGRVNNVFGLGSGEQNLVPFVSIAANDLPYGQTVYIPQLDGVHLGESQRHNGCVRVDDDSWSFDSCQIDLFVNTYVDYLWLNIGDRASVEVVDCKVKNYVTKSHLSAVRASMNTKIIPSLLEAKFTEQLNVS</sequence>
<dbReference type="STRING" id="4846.A0A367KBM6"/>
<dbReference type="Proteomes" id="UP000253551">
    <property type="component" value="Unassembled WGS sequence"/>
</dbReference>
<dbReference type="CDD" id="cd22785">
    <property type="entry name" value="DPBB_MltA-like"/>
    <property type="match status" value="1"/>
</dbReference>
<proteinExistence type="predicted"/>
<evidence type="ECO:0000256" key="1">
    <source>
        <dbReference type="SAM" id="SignalP"/>
    </source>
</evidence>
<feature type="chain" id="PRO_5016950434" description="3D domain-containing protein" evidence="1">
    <location>
        <begin position="23"/>
        <end position="328"/>
    </location>
</feature>
<dbReference type="OrthoDB" id="5985073at2759"/>
<feature type="signal peptide" evidence="1">
    <location>
        <begin position="1"/>
        <end position="22"/>
    </location>
</feature>
<name>A0A367KBM6_RHIST</name>
<comment type="caution">
    <text evidence="2">The sequence shown here is derived from an EMBL/GenBank/DDBJ whole genome shotgun (WGS) entry which is preliminary data.</text>
</comment>
<evidence type="ECO:0000313" key="3">
    <source>
        <dbReference type="Proteomes" id="UP000253551"/>
    </source>
</evidence>
<gene>
    <name evidence="2" type="ORF">CU098_011307</name>
</gene>
<accession>A0A367KBM6</accession>